<organism evidence="3 4">
    <name type="scientific">Mesorhizobium australafricanum</name>
    <dbReference type="NCBI Taxonomy" id="3072311"/>
    <lineage>
        <taxon>Bacteria</taxon>
        <taxon>Pseudomonadati</taxon>
        <taxon>Pseudomonadota</taxon>
        <taxon>Alphaproteobacteria</taxon>
        <taxon>Hyphomicrobiales</taxon>
        <taxon>Phyllobacteriaceae</taxon>
        <taxon>Mesorhizobium</taxon>
    </lineage>
</organism>
<comment type="caution">
    <text evidence="3">The sequence shown here is derived from an EMBL/GenBank/DDBJ whole genome shotgun (WGS) entry which is preliminary data.</text>
</comment>
<dbReference type="Proteomes" id="UP001272097">
    <property type="component" value="Unassembled WGS sequence"/>
</dbReference>
<dbReference type="EMBL" id="JAVIIS010000019">
    <property type="protein sequence ID" value="MDX8440951.1"/>
    <property type="molecule type" value="Genomic_DNA"/>
</dbReference>
<evidence type="ECO:0000256" key="1">
    <source>
        <dbReference type="ARBA" id="ARBA00022649"/>
    </source>
</evidence>
<keyword evidence="1" id="KW-1277">Toxin-antitoxin system</keyword>
<evidence type="ECO:0000313" key="4">
    <source>
        <dbReference type="Proteomes" id="UP001272097"/>
    </source>
</evidence>
<keyword evidence="4" id="KW-1185">Reference proteome</keyword>
<dbReference type="PANTHER" id="PTHR35401">
    <property type="entry name" value="COPG FAMILY HELIX-TURN-HELIX PROTEIN-RELATED-RELATED"/>
    <property type="match status" value="1"/>
</dbReference>
<dbReference type="InterPro" id="IPR010985">
    <property type="entry name" value="Ribbon_hlx_hlx"/>
</dbReference>
<name>A0ABU4WY09_9HYPH</name>
<gene>
    <name evidence="3" type="ORF">RFM51_15255</name>
</gene>
<reference evidence="3 4" key="1">
    <citation type="submission" date="2023-08" db="EMBL/GenBank/DDBJ databases">
        <title>Implementing the SeqCode for naming new Mesorhizobium species isolated from Vachellia karroo root nodules.</title>
        <authorList>
            <person name="Van Lill M."/>
        </authorList>
    </citation>
    <scope>NUCLEOTIDE SEQUENCE [LARGE SCALE GENOMIC DNA]</scope>
    <source>
        <strain evidence="3 4">VK3E</strain>
    </source>
</reference>
<dbReference type="SUPFAM" id="SSF47598">
    <property type="entry name" value="Ribbon-helix-helix"/>
    <property type="match status" value="1"/>
</dbReference>
<dbReference type="Gene3D" id="1.20.5.780">
    <property type="entry name" value="Single helix bin"/>
    <property type="match status" value="1"/>
</dbReference>
<evidence type="ECO:0000256" key="2">
    <source>
        <dbReference type="ARBA" id="ARBA00049988"/>
    </source>
</evidence>
<dbReference type="RefSeq" id="WP_320214894.1">
    <property type="nucleotide sequence ID" value="NZ_JAVIIS010000019.1"/>
</dbReference>
<sequence length="95" mass="11159">MRPRKDAAREDDLIQIWAPTETKAMLRRDANLRGEKLSEFVLSSALRQAEETILDQRIFFLDDDAHQKFLDLLDSPTKPSEELHARMANRLVWEH</sequence>
<accession>A0ABU4WY09</accession>
<dbReference type="InterPro" id="IPR014795">
    <property type="entry name" value="TacA_1-like"/>
</dbReference>
<evidence type="ECO:0000313" key="3">
    <source>
        <dbReference type="EMBL" id="MDX8440951.1"/>
    </source>
</evidence>
<comment type="similarity">
    <text evidence="2">Belongs to the TacA antitoxin family.</text>
</comment>
<protein>
    <submittedName>
        <fullName evidence="3">DUF1778 domain-containing protein</fullName>
    </submittedName>
</protein>
<proteinExistence type="inferred from homology"/>
<dbReference type="Pfam" id="PF08681">
    <property type="entry name" value="TacA1"/>
    <property type="match status" value="1"/>
</dbReference>